<reference evidence="2" key="1">
    <citation type="journal article" date="2021" name="mSystems">
        <title>Bacteria and Archaea Synergistically Convert Glycine Betaine to Biogenic Methane in the Formosa Cold Seep of the South China Sea.</title>
        <authorList>
            <person name="Li L."/>
            <person name="Zhang W."/>
            <person name="Zhang S."/>
            <person name="Song L."/>
            <person name="Sun Q."/>
            <person name="Zhang H."/>
            <person name="Xiang H."/>
            <person name="Dong X."/>
        </authorList>
    </citation>
    <scope>NUCLEOTIDE SEQUENCE</scope>
    <source>
        <strain evidence="2">ZWT</strain>
    </source>
</reference>
<evidence type="ECO:0000313" key="2">
    <source>
        <dbReference type="EMBL" id="MCM1991722.1"/>
    </source>
</evidence>
<organism evidence="2 3">
    <name type="scientific">Oceanirhabdus seepicola</name>
    <dbReference type="NCBI Taxonomy" id="2828781"/>
    <lineage>
        <taxon>Bacteria</taxon>
        <taxon>Bacillati</taxon>
        <taxon>Bacillota</taxon>
        <taxon>Clostridia</taxon>
        <taxon>Eubacteriales</taxon>
        <taxon>Clostridiaceae</taxon>
        <taxon>Oceanirhabdus</taxon>
    </lineage>
</organism>
<dbReference type="Proteomes" id="UP001056429">
    <property type="component" value="Unassembled WGS sequence"/>
</dbReference>
<sequence>MKGKSILVMVMVICVTAIIITKGLQGGEKQKVEIEKPKVEIKAKKVTKEDFKEEKTKEENAKEDVKSKTRQAKVYDDDSFIEVWKKVIKDKKSKEQMETEGVNIYPFSEIIGVEIKFGYKNHIGEIVVPAQYDETFQVKNNFFSKVLMNDLYYSFDLRNKVVGNTGYKELYFADEDVEIGLSEDKNGNKVLSVVDVKSGHNKKINNIEYVDVKDKILIACLKNKEKIVINKWGNEICRGKEEDTVYELIGDGVFVERHSGAQINKSEVYMVDGTFVGEVDSWYYGFVWRAEDYQMKLEVEKDGYKYENNEIIVNVKKDGAENKVRNNHKDNEVTYLGKGIVWYIEDYLWQGQARVKFYVIHDLKTGKKTEEIYHNVLRIDENRILGVLSDGIHIMDNNLNIQEEKKMSFYEKYYKKGDILIGENKTSCWDITTNIYLNLDGNILWEDNIKKIKEDEREYEDIKEPYYKSINRVNSLKTIVRQELLSDQDKKLNEFIEKNIIEEIKKEPEVSEEELEKIIRNELKESGNSNSDKREINVERLCFEFSEEGITITKEAYGKSCGDWHMYITIPFEKLSHILNKENEIVKRILY</sequence>
<accession>A0A9J6P4M2</accession>
<name>A0A9J6P4M2_9CLOT</name>
<gene>
    <name evidence="2" type="ORF">KDK92_18445</name>
</gene>
<comment type="caution">
    <text evidence="2">The sequence shown here is derived from an EMBL/GenBank/DDBJ whole genome shotgun (WGS) entry which is preliminary data.</text>
</comment>
<dbReference type="EMBL" id="JAGSOJ010000004">
    <property type="protein sequence ID" value="MCM1991722.1"/>
    <property type="molecule type" value="Genomic_DNA"/>
</dbReference>
<keyword evidence="1" id="KW-1133">Transmembrane helix</keyword>
<keyword evidence="3" id="KW-1185">Reference proteome</keyword>
<dbReference type="AlphaFoldDB" id="A0A9J6P4M2"/>
<evidence type="ECO:0000256" key="1">
    <source>
        <dbReference type="SAM" id="Phobius"/>
    </source>
</evidence>
<feature type="transmembrane region" description="Helical" evidence="1">
    <location>
        <begin position="6"/>
        <end position="24"/>
    </location>
</feature>
<reference evidence="2" key="2">
    <citation type="submission" date="2021-04" db="EMBL/GenBank/DDBJ databases">
        <authorList>
            <person name="Dong X."/>
        </authorList>
    </citation>
    <scope>NUCLEOTIDE SEQUENCE</scope>
    <source>
        <strain evidence="2">ZWT</strain>
    </source>
</reference>
<evidence type="ECO:0000313" key="3">
    <source>
        <dbReference type="Proteomes" id="UP001056429"/>
    </source>
</evidence>
<keyword evidence="1" id="KW-0472">Membrane</keyword>
<protein>
    <recommendedName>
        <fullName evidence="4">WG repeat-containing protein</fullName>
    </recommendedName>
</protein>
<dbReference type="RefSeq" id="WP_250860863.1">
    <property type="nucleotide sequence ID" value="NZ_JAGSOJ010000004.1"/>
</dbReference>
<proteinExistence type="predicted"/>
<evidence type="ECO:0008006" key="4">
    <source>
        <dbReference type="Google" id="ProtNLM"/>
    </source>
</evidence>
<keyword evidence="1" id="KW-0812">Transmembrane</keyword>